<dbReference type="EMBL" id="MLFU01000264">
    <property type="protein sequence ID" value="KAK1470435.1"/>
    <property type="molecule type" value="Genomic_DNA"/>
</dbReference>
<dbReference type="RefSeq" id="XP_060372628.1">
    <property type="nucleotide sequence ID" value="XM_060532789.1"/>
</dbReference>
<dbReference type="PANTHER" id="PTHR28014">
    <property type="entry name" value="NEGATIVE REGULATOR OF RAS-CAMP PATHWAY"/>
    <property type="match status" value="1"/>
</dbReference>
<feature type="region of interest" description="Disordered" evidence="1">
    <location>
        <begin position="139"/>
        <end position="215"/>
    </location>
</feature>
<keyword evidence="4" id="KW-1185">Reference proteome</keyword>
<sequence length="430" mass="47815">MFFPDALDTVLTELLGFHHEDIRLSFSAEHQVSIATHSLPIHSQAVPKLSHSVDSPSSPSYDEKYAIGVTKGFDKGLDEEHLQETPSSDIGPLTIVVRDLTLSQECQSRPLLSPRRSLAALSESSHPSATERIQASETLDGLESDKESQGNVQRTSQPSVQRHNEPPVGDCETKGSPKSDVTSNRRQNSISQSEAFLQQNSNTDCVDESAIDDDSESEAFLHQNSNTDCVDETGKRSSIDEETFFQRTDNNSKLTSRRSLITMMVVEMDNRGGVGNVASRSVSTLPFRTSHPALPTLAVSPNDSDDAPLMMKRDNGRPHLKPITEVPRFAPRPISKSASRWCEAVLSPRTTRRNMLATELTKSVRWNMLWERGQKSATANAVLKRRHTSHDVANLKQYPEIARTTTRKDGFIDALYLAYHTGDDYNTRGW</sequence>
<reference evidence="3 4" key="1">
    <citation type="submission" date="2016-10" db="EMBL/GenBank/DDBJ databases">
        <title>The genome sequence of Colletotrichum fioriniae PJ7.</title>
        <authorList>
            <person name="Baroncelli R."/>
        </authorList>
    </citation>
    <scope>NUCLEOTIDE SEQUENCE [LARGE SCALE GENOMIC DNA]</scope>
    <source>
        <strain evidence="3 4">Tom-12</strain>
    </source>
</reference>
<dbReference type="InterPro" id="IPR053043">
    <property type="entry name" value="Ras-cAMP_regulatory"/>
</dbReference>
<dbReference type="PANTHER" id="PTHR28014:SF1">
    <property type="entry name" value="NEGATIVE REGULATOR OF RAS-CAMP PATHWAY"/>
    <property type="match status" value="1"/>
</dbReference>
<dbReference type="InterPro" id="IPR021711">
    <property type="entry name" value="DUF3295"/>
</dbReference>
<proteinExistence type="predicted"/>
<evidence type="ECO:0000256" key="1">
    <source>
        <dbReference type="SAM" id="MobiDB-lite"/>
    </source>
</evidence>
<dbReference type="Pfam" id="PF11702">
    <property type="entry name" value="DUF3295"/>
    <property type="match status" value="1"/>
</dbReference>
<accession>A0ABQ9QHH1</accession>
<organism evidence="3 4">
    <name type="scientific">Colletotrichum tamarilloi</name>
    <dbReference type="NCBI Taxonomy" id="1209934"/>
    <lineage>
        <taxon>Eukaryota</taxon>
        <taxon>Fungi</taxon>
        <taxon>Dikarya</taxon>
        <taxon>Ascomycota</taxon>
        <taxon>Pezizomycotina</taxon>
        <taxon>Sordariomycetes</taxon>
        <taxon>Hypocreomycetidae</taxon>
        <taxon>Glomerellales</taxon>
        <taxon>Glomerellaceae</taxon>
        <taxon>Colletotrichum</taxon>
        <taxon>Colletotrichum acutatum species complex</taxon>
    </lineage>
</organism>
<evidence type="ECO:0000259" key="2">
    <source>
        <dbReference type="Pfam" id="PF11702"/>
    </source>
</evidence>
<evidence type="ECO:0000313" key="3">
    <source>
        <dbReference type="EMBL" id="KAK1470435.1"/>
    </source>
</evidence>
<protein>
    <recommendedName>
        <fullName evidence="2">DUF3295 domain-containing protein</fullName>
    </recommendedName>
</protein>
<name>A0ABQ9QHH1_9PEZI</name>
<feature type="domain" description="DUF3295" evidence="2">
    <location>
        <begin position="53"/>
        <end position="430"/>
    </location>
</feature>
<feature type="compositionally biased region" description="Acidic residues" evidence="1">
    <location>
        <begin position="205"/>
        <end position="215"/>
    </location>
</feature>
<evidence type="ECO:0000313" key="4">
    <source>
        <dbReference type="Proteomes" id="UP001227543"/>
    </source>
</evidence>
<feature type="compositionally biased region" description="Polar residues" evidence="1">
    <location>
        <begin position="149"/>
        <end position="161"/>
    </location>
</feature>
<dbReference type="GeneID" id="85417027"/>
<gene>
    <name evidence="3" type="ORF">CTAM01_16797</name>
</gene>
<feature type="compositionally biased region" description="Polar residues" evidence="1">
    <location>
        <begin position="179"/>
        <end position="204"/>
    </location>
</feature>
<comment type="caution">
    <text evidence="3">The sequence shown here is derived from an EMBL/GenBank/DDBJ whole genome shotgun (WGS) entry which is preliminary data.</text>
</comment>
<dbReference type="Proteomes" id="UP001227543">
    <property type="component" value="Unassembled WGS sequence"/>
</dbReference>